<evidence type="ECO:0000313" key="3">
    <source>
        <dbReference type="Proteomes" id="UP001554427"/>
    </source>
</evidence>
<proteinExistence type="predicted"/>
<feature type="compositionally biased region" description="Basic and acidic residues" evidence="1">
    <location>
        <begin position="12"/>
        <end position="30"/>
    </location>
</feature>
<evidence type="ECO:0000256" key="1">
    <source>
        <dbReference type="SAM" id="MobiDB-lite"/>
    </source>
</evidence>
<name>A0ABV3MVD3_9GAMM</name>
<organism evidence="2 3">
    <name type="scientific">Aliikangiella maris</name>
    <dbReference type="NCBI Taxonomy" id="3162458"/>
    <lineage>
        <taxon>Bacteria</taxon>
        <taxon>Pseudomonadati</taxon>
        <taxon>Pseudomonadota</taxon>
        <taxon>Gammaproteobacteria</taxon>
        <taxon>Oceanospirillales</taxon>
        <taxon>Pleioneaceae</taxon>
        <taxon>Aliikangiella</taxon>
    </lineage>
</organism>
<dbReference type="RefSeq" id="WP_367024450.1">
    <property type="nucleotide sequence ID" value="NZ_JBFDAH010000071.1"/>
</dbReference>
<protein>
    <submittedName>
        <fullName evidence="2">Uncharacterized protein</fullName>
    </submittedName>
</protein>
<dbReference type="Proteomes" id="UP001554427">
    <property type="component" value="Unassembled WGS sequence"/>
</dbReference>
<gene>
    <name evidence="2" type="ORF">ABVT42_21830</name>
</gene>
<keyword evidence="3" id="KW-1185">Reference proteome</keyword>
<reference evidence="2 3" key="1">
    <citation type="submission" date="2024-06" db="EMBL/GenBank/DDBJ databases">
        <title>Aliikangiella maris sp. nov., sp. nov., a phycosphere bacterium isolated from seawater and ecosystem role in Phaeocystis globosa blooms.</title>
        <authorList>
            <person name="Li F."/>
        </authorList>
    </citation>
    <scope>NUCLEOTIDE SEQUENCE [LARGE SCALE GENOMIC DNA]</scope>
    <source>
        <strain evidence="2 3">GXAS 306</strain>
    </source>
</reference>
<comment type="caution">
    <text evidence="2">The sequence shown here is derived from an EMBL/GenBank/DDBJ whole genome shotgun (WGS) entry which is preliminary data.</text>
</comment>
<feature type="region of interest" description="Disordered" evidence="1">
    <location>
        <begin position="1"/>
        <end position="45"/>
    </location>
</feature>
<evidence type="ECO:0000313" key="2">
    <source>
        <dbReference type="EMBL" id="MEW4368115.1"/>
    </source>
</evidence>
<sequence length="259" mass="28111">EPENNGNTGLGEKAKTADKVEQGVNDKDNVGDGLSTTQGSIGASAADNFGPISDEAKAMASKFLDPSKRFKEYRRIGNELIDAGQSGAGEWFLLAADQVEAIALGFEGGTGMLALLPNGGSGSVNAMFVIQDASYRLSQYNFQNYLDIKNTGSIKGLEGLRGKQLAIEMAGFEQQVAQRVFNHSLSMFSPSSRSSIVNNINERFNGWFDRAVGGVSPGYVSNSIRVLDRLYPNQNFRFDNQQHRLNLAIGLIDDQFARK</sequence>
<dbReference type="EMBL" id="JBFDAH010000071">
    <property type="protein sequence ID" value="MEW4368115.1"/>
    <property type="molecule type" value="Genomic_DNA"/>
</dbReference>
<feature type="non-terminal residue" evidence="2">
    <location>
        <position position="1"/>
    </location>
</feature>
<accession>A0ABV3MVD3</accession>